<keyword evidence="4" id="KW-0106">Calcium</keyword>
<dbReference type="AlphaFoldDB" id="A0A934S8U3"/>
<evidence type="ECO:0000256" key="2">
    <source>
        <dbReference type="ARBA" id="ARBA00022723"/>
    </source>
</evidence>
<organism evidence="6 7">
    <name type="scientific">Luteolibacter pohnpeiensis</name>
    <dbReference type="NCBI Taxonomy" id="454153"/>
    <lineage>
        <taxon>Bacteria</taxon>
        <taxon>Pseudomonadati</taxon>
        <taxon>Verrucomicrobiota</taxon>
        <taxon>Verrucomicrobiia</taxon>
        <taxon>Verrucomicrobiales</taxon>
        <taxon>Verrucomicrobiaceae</taxon>
        <taxon>Luteolibacter</taxon>
    </lineage>
</organism>
<dbReference type="PROSITE" id="PS00523">
    <property type="entry name" value="SULFATASE_1"/>
    <property type="match status" value="1"/>
</dbReference>
<sequence length="807" mass="87325">MKLTFKTLIISALLILPASAVPNYLFIFIDDIGWGDLSCYGSTVKDKNGNPITPNLDALAASGTRFTQGYVVSPICSPSRVGVLTGSMPARHAINSFLDNKAANQNRGLNDWLQPDVVTSARIFRDHGWTTGQFGKWHMGGGRDVNNAPYPQDYGFQKSLVAFEGMGDRVLYRNYGLSDANADVPGEITWAEWEEGADLHTDAAIEFITDAVSEGKPFYVHVPYNDTHTPFNTDPGKENDFDHISSDTQTKLFLSELNELDKEIGRLINTVDSLGIAEETLIVVVGDNGPPMDNSATSIVNRAGGLRGGKRDIYEGGVREPFIIRMPGTVPAQVNTTTAVSTLDLLPTYCALANVDIPPTTLDGENMLDVFKGSTRVRKRDLFWEFASNPGITKGRSPQLAIRRGDMKFLRDTNGNNREFYDLSNDAAESNHLVNDASQAGLIDEMETALMRWYQEVYLGEVGEVVELSDGATAGLLLADSYDLPSGNSTTGGFAAGQGVNEGLEERLSGSMAAGLSYIHTNNAKPALAHSIVDNALEIASAANATAFQFSADGSTPLDFGKELAGNQYEWRLVHELNDTDPASARTTLSISDSADPAGGVGGVDLGIQLDLVAGNTISVFKRIDAASHTGTGDINAAIATGLPAGEPVDIRVVIDDSNDYSVYQTGYQIYINDALVDSGEIAFANDSRYFIFDTAPNTGPARYDDFALQLNEVRVVPTTRVPVVKLSQVTPTAITGEAERIRLYWTTQPGQVVRPEISANLSDWVPLTEGEEPVEVATEFGTIRWYELQVPEGYEKGGFIRLQVVP</sequence>
<feature type="domain" description="Sulfatase N-terminal" evidence="5">
    <location>
        <begin position="22"/>
        <end position="355"/>
    </location>
</feature>
<dbReference type="InterPro" id="IPR017850">
    <property type="entry name" value="Alkaline_phosphatase_core_sf"/>
</dbReference>
<keyword evidence="2" id="KW-0479">Metal-binding</keyword>
<reference evidence="6" key="1">
    <citation type="submission" date="2021-01" db="EMBL/GenBank/DDBJ databases">
        <title>Modified the classification status of verrucomicrobia.</title>
        <authorList>
            <person name="Feng X."/>
        </authorList>
    </citation>
    <scope>NUCLEOTIDE SEQUENCE</scope>
    <source>
        <strain evidence="6">KCTC 22041</strain>
    </source>
</reference>
<dbReference type="GO" id="GO:0004065">
    <property type="term" value="F:arylsulfatase activity"/>
    <property type="evidence" value="ECO:0007669"/>
    <property type="project" value="TreeGrafter"/>
</dbReference>
<dbReference type="Proteomes" id="UP000603141">
    <property type="component" value="Unassembled WGS sequence"/>
</dbReference>
<dbReference type="EMBL" id="JAENIJ010000020">
    <property type="protein sequence ID" value="MBK1883364.1"/>
    <property type="molecule type" value="Genomic_DNA"/>
</dbReference>
<dbReference type="PANTHER" id="PTHR42693:SF33">
    <property type="entry name" value="ARYLSULFATASE"/>
    <property type="match status" value="1"/>
</dbReference>
<evidence type="ECO:0000259" key="5">
    <source>
        <dbReference type="Pfam" id="PF00884"/>
    </source>
</evidence>
<gene>
    <name evidence="6" type="ORF">JIN85_13130</name>
</gene>
<comment type="caution">
    <text evidence="6">The sequence shown here is derived from an EMBL/GenBank/DDBJ whole genome shotgun (WGS) entry which is preliminary data.</text>
</comment>
<evidence type="ECO:0000256" key="4">
    <source>
        <dbReference type="ARBA" id="ARBA00022837"/>
    </source>
</evidence>
<name>A0A934S8U3_9BACT</name>
<dbReference type="GO" id="GO:0046872">
    <property type="term" value="F:metal ion binding"/>
    <property type="evidence" value="ECO:0007669"/>
    <property type="project" value="UniProtKB-KW"/>
</dbReference>
<dbReference type="InterPro" id="IPR000917">
    <property type="entry name" value="Sulfatase_N"/>
</dbReference>
<dbReference type="Pfam" id="PF00884">
    <property type="entry name" value="Sulfatase"/>
    <property type="match status" value="1"/>
</dbReference>
<keyword evidence="3 6" id="KW-0378">Hydrolase</keyword>
<keyword evidence="7" id="KW-1185">Reference proteome</keyword>
<dbReference type="SUPFAM" id="SSF53649">
    <property type="entry name" value="Alkaline phosphatase-like"/>
    <property type="match status" value="1"/>
</dbReference>
<proteinExistence type="inferred from homology"/>
<accession>A0A934S8U3</accession>
<comment type="similarity">
    <text evidence="1">Belongs to the sulfatase family.</text>
</comment>
<evidence type="ECO:0000256" key="1">
    <source>
        <dbReference type="ARBA" id="ARBA00008779"/>
    </source>
</evidence>
<evidence type="ECO:0000313" key="7">
    <source>
        <dbReference type="Proteomes" id="UP000603141"/>
    </source>
</evidence>
<evidence type="ECO:0000256" key="3">
    <source>
        <dbReference type="ARBA" id="ARBA00022801"/>
    </source>
</evidence>
<dbReference type="InterPro" id="IPR050738">
    <property type="entry name" value="Sulfatase"/>
</dbReference>
<dbReference type="PANTHER" id="PTHR42693">
    <property type="entry name" value="ARYLSULFATASE FAMILY MEMBER"/>
    <property type="match status" value="1"/>
</dbReference>
<dbReference type="Gene3D" id="3.40.720.10">
    <property type="entry name" value="Alkaline Phosphatase, subunit A"/>
    <property type="match status" value="1"/>
</dbReference>
<protein>
    <submittedName>
        <fullName evidence="6">Sulfatase-like hydrolase/transferase</fullName>
    </submittedName>
</protein>
<evidence type="ECO:0000313" key="6">
    <source>
        <dbReference type="EMBL" id="MBK1883364.1"/>
    </source>
</evidence>
<dbReference type="Gene3D" id="3.30.1120.10">
    <property type="match status" value="1"/>
</dbReference>
<dbReference type="InterPro" id="IPR024607">
    <property type="entry name" value="Sulfatase_CS"/>
</dbReference>
<dbReference type="RefSeq" id="WP_200271431.1">
    <property type="nucleotide sequence ID" value="NZ_JAENIJ010000020.1"/>
</dbReference>